<dbReference type="EMBL" id="BSNS01000016">
    <property type="protein sequence ID" value="GLQ56084.1"/>
    <property type="molecule type" value="Genomic_DNA"/>
</dbReference>
<name>A0ABQ5W8G8_9HYPH</name>
<dbReference type="InterPro" id="IPR005511">
    <property type="entry name" value="SMP-30"/>
</dbReference>
<protein>
    <submittedName>
        <fullName evidence="3">SMP-30/gluconolaconase/LRE domain-containing protein</fullName>
    </submittedName>
</protein>
<dbReference type="InterPro" id="IPR011042">
    <property type="entry name" value="6-blade_b-propeller_TolB-like"/>
</dbReference>
<dbReference type="Gene3D" id="2.120.10.30">
    <property type="entry name" value="TolB, C-terminal domain"/>
    <property type="match status" value="1"/>
</dbReference>
<dbReference type="SUPFAM" id="SSF63829">
    <property type="entry name" value="Calcium-dependent phosphotriesterase"/>
    <property type="match status" value="1"/>
</dbReference>
<accession>A0ABQ5W8G8</accession>
<feature type="domain" description="SMP-30/Gluconolactonase/LRE-like region" evidence="2">
    <location>
        <begin position="14"/>
        <end position="257"/>
    </location>
</feature>
<dbReference type="PANTHER" id="PTHR10907">
    <property type="entry name" value="REGUCALCIN"/>
    <property type="match status" value="1"/>
</dbReference>
<dbReference type="Pfam" id="PF08450">
    <property type="entry name" value="SGL"/>
    <property type="match status" value="1"/>
</dbReference>
<sequence length="292" mass="31053">MVQIETVVAERFAVGESPVWDGDNGRLFWTDIPAGTIHALEIASGARALWSFGEPVGAFGLCRSGRLVVALSEDVVLFDMATGARERLARVEHAKPGMRFNDGKVGPDGAFWVGSMDATGVGSPAARLYRIGPDADVRTIADGLSTSNGLAWNADGTLMYHSDSRGQMWIDVWDFDPAAGVAANRRHLVVESELLGRADGGACDMAGTYWSAGPSASRLNRFSAEGELLEFIDLPVLRPTMPCFGGPDMKTVYVTSLSSGVEPELLAEHPLCGGIVSFRAALAGVPVGRFHD</sequence>
<dbReference type="PANTHER" id="PTHR10907:SF47">
    <property type="entry name" value="REGUCALCIN"/>
    <property type="match status" value="1"/>
</dbReference>
<dbReference type="RefSeq" id="WP_284341500.1">
    <property type="nucleotide sequence ID" value="NZ_BSNS01000016.1"/>
</dbReference>
<dbReference type="InterPro" id="IPR013658">
    <property type="entry name" value="SGL"/>
</dbReference>
<evidence type="ECO:0000313" key="3">
    <source>
        <dbReference type="EMBL" id="GLQ56084.1"/>
    </source>
</evidence>
<evidence type="ECO:0000313" key="4">
    <source>
        <dbReference type="Proteomes" id="UP001156691"/>
    </source>
</evidence>
<dbReference type="Proteomes" id="UP001156691">
    <property type="component" value="Unassembled WGS sequence"/>
</dbReference>
<gene>
    <name evidence="3" type="ORF">GCM10010862_33430</name>
</gene>
<reference evidence="4" key="1">
    <citation type="journal article" date="2019" name="Int. J. Syst. Evol. Microbiol.">
        <title>The Global Catalogue of Microorganisms (GCM) 10K type strain sequencing project: providing services to taxonomists for standard genome sequencing and annotation.</title>
        <authorList>
            <consortium name="The Broad Institute Genomics Platform"/>
            <consortium name="The Broad Institute Genome Sequencing Center for Infectious Disease"/>
            <person name="Wu L."/>
            <person name="Ma J."/>
        </authorList>
    </citation>
    <scope>NUCLEOTIDE SEQUENCE [LARGE SCALE GENOMIC DNA]</scope>
    <source>
        <strain evidence="4">NBRC 112416</strain>
    </source>
</reference>
<evidence type="ECO:0000259" key="2">
    <source>
        <dbReference type="Pfam" id="PF08450"/>
    </source>
</evidence>
<evidence type="ECO:0000256" key="1">
    <source>
        <dbReference type="ARBA" id="ARBA00008853"/>
    </source>
</evidence>
<organism evidence="3 4">
    <name type="scientific">Devosia nitrariae</name>
    <dbReference type="NCBI Taxonomy" id="2071872"/>
    <lineage>
        <taxon>Bacteria</taxon>
        <taxon>Pseudomonadati</taxon>
        <taxon>Pseudomonadota</taxon>
        <taxon>Alphaproteobacteria</taxon>
        <taxon>Hyphomicrobiales</taxon>
        <taxon>Devosiaceae</taxon>
        <taxon>Devosia</taxon>
    </lineage>
</organism>
<comment type="caution">
    <text evidence="3">The sequence shown here is derived from an EMBL/GenBank/DDBJ whole genome shotgun (WGS) entry which is preliminary data.</text>
</comment>
<keyword evidence="4" id="KW-1185">Reference proteome</keyword>
<dbReference type="PRINTS" id="PR01790">
    <property type="entry name" value="SMP30FAMILY"/>
</dbReference>
<proteinExistence type="inferred from homology"/>
<comment type="similarity">
    <text evidence="1">Belongs to the SMP-30/CGR1 family.</text>
</comment>